<accession>A0A1L7X3A2</accession>
<keyword evidence="2" id="KW-1133">Transmembrane helix</keyword>
<dbReference type="PANTHER" id="PTHR10900:SF77">
    <property type="entry name" value="FI19380P1"/>
    <property type="match status" value="1"/>
</dbReference>
<keyword evidence="2" id="KW-0812">Transmembrane</keyword>
<dbReference type="GO" id="GO:0016236">
    <property type="term" value="P:macroautophagy"/>
    <property type="evidence" value="ECO:0007669"/>
    <property type="project" value="TreeGrafter"/>
</dbReference>
<evidence type="ECO:0000256" key="2">
    <source>
        <dbReference type="SAM" id="Phobius"/>
    </source>
</evidence>
<feature type="signal peptide" evidence="3">
    <location>
        <begin position="1"/>
        <end position="19"/>
    </location>
</feature>
<dbReference type="SMART" id="SM00554">
    <property type="entry name" value="FAS1"/>
    <property type="match status" value="2"/>
</dbReference>
<proteinExistence type="predicted"/>
<dbReference type="STRING" id="576137.A0A1L7X3A2"/>
<evidence type="ECO:0000256" key="3">
    <source>
        <dbReference type="SAM" id="SignalP"/>
    </source>
</evidence>
<dbReference type="PANTHER" id="PTHR10900">
    <property type="entry name" value="PERIOSTIN-RELATED"/>
    <property type="match status" value="1"/>
</dbReference>
<feature type="region of interest" description="Disordered" evidence="1">
    <location>
        <begin position="455"/>
        <end position="491"/>
    </location>
</feature>
<feature type="compositionally biased region" description="Polar residues" evidence="1">
    <location>
        <begin position="413"/>
        <end position="422"/>
    </location>
</feature>
<feature type="chain" id="PRO_5012228191" description="FAS1 domain-containing protein" evidence="3">
    <location>
        <begin position="20"/>
        <end position="491"/>
    </location>
</feature>
<dbReference type="CDD" id="cd12087">
    <property type="entry name" value="TM_EGFR-like"/>
    <property type="match status" value="1"/>
</dbReference>
<feature type="compositionally biased region" description="Low complexity" evidence="1">
    <location>
        <begin position="326"/>
        <end position="337"/>
    </location>
</feature>
<feature type="compositionally biased region" description="Low complexity" evidence="1">
    <location>
        <begin position="423"/>
        <end position="435"/>
    </location>
</feature>
<dbReference type="Proteomes" id="UP000184330">
    <property type="component" value="Unassembled WGS sequence"/>
</dbReference>
<dbReference type="InterPro" id="IPR050904">
    <property type="entry name" value="Adhesion/Biosynth-related"/>
</dbReference>
<evidence type="ECO:0000259" key="4">
    <source>
        <dbReference type="PROSITE" id="PS50213"/>
    </source>
</evidence>
<organism evidence="5 6">
    <name type="scientific">Phialocephala subalpina</name>
    <dbReference type="NCBI Taxonomy" id="576137"/>
    <lineage>
        <taxon>Eukaryota</taxon>
        <taxon>Fungi</taxon>
        <taxon>Dikarya</taxon>
        <taxon>Ascomycota</taxon>
        <taxon>Pezizomycotina</taxon>
        <taxon>Leotiomycetes</taxon>
        <taxon>Helotiales</taxon>
        <taxon>Mollisiaceae</taxon>
        <taxon>Phialocephala</taxon>
        <taxon>Phialocephala fortinii species complex</taxon>
    </lineage>
</organism>
<evidence type="ECO:0000313" key="6">
    <source>
        <dbReference type="Proteomes" id="UP000184330"/>
    </source>
</evidence>
<dbReference type="OrthoDB" id="286301at2759"/>
<keyword evidence="2" id="KW-0472">Membrane</keyword>
<gene>
    <name evidence="5" type="ORF">PAC_09369</name>
</gene>
<dbReference type="GO" id="GO:0000329">
    <property type="term" value="C:fungal-type vacuole membrane"/>
    <property type="evidence" value="ECO:0007669"/>
    <property type="project" value="TreeGrafter"/>
</dbReference>
<dbReference type="EMBL" id="FJOG01000014">
    <property type="protein sequence ID" value="CZR59477.1"/>
    <property type="molecule type" value="Genomic_DNA"/>
</dbReference>
<dbReference type="AlphaFoldDB" id="A0A1L7X3A2"/>
<feature type="compositionally biased region" description="Polar residues" evidence="1">
    <location>
        <begin position="469"/>
        <end position="478"/>
    </location>
</feature>
<feature type="region of interest" description="Disordered" evidence="1">
    <location>
        <begin position="326"/>
        <end position="347"/>
    </location>
</feature>
<dbReference type="InterPro" id="IPR036378">
    <property type="entry name" value="FAS1_dom_sf"/>
</dbReference>
<sequence>MKVSMQTGLLCVLAAPIQAITLLQVLQSYSELSSLSGYVNASANATALLANANNFTFFAASNAAIAKFATQNSNALAEDVLEATLQYALVKGGYPSLSFSDTPQFAASNLVNGTYANVTGGQAMELVLGSSGSLEVISGNKTISTAPATDIVCGGGIVHIIDTVPSIPISIVAEITAANLQYFVSILNAGGFLNTANTYVNQVLEIPDVTYFIPNSAGALSNASALVKNSSAADLQAMFEYHVVPGLVAYSTSLANGTTFKTAQGDNVTVTVQDGETYINAAKVIDSDLLVANGVVHVIDSLLNRFDTSPPPAATSAIASSTSTPATAASATSTHAPVSNATSHKSNSTTIGVAVGVSIGGSLLVAAIAFFLFRRSRKLKKQRASSARDSHSTSSIGEKGRNIYVQHEVEVQRGSNWNTNRNDGSPDGSPTSTSPLRVQTMGINQFQSMHVEDIGGPEYIAPNERFQAPQDSFNLQRSKPNEKLETERGSP</sequence>
<name>A0A1L7X3A2_9HELO</name>
<feature type="transmembrane region" description="Helical" evidence="2">
    <location>
        <begin position="351"/>
        <end position="373"/>
    </location>
</feature>
<dbReference type="Gene3D" id="2.30.180.10">
    <property type="entry name" value="FAS1 domain"/>
    <property type="match status" value="2"/>
</dbReference>
<feature type="domain" description="FAS1" evidence="4">
    <location>
        <begin position="19"/>
        <end position="303"/>
    </location>
</feature>
<dbReference type="Pfam" id="PF02469">
    <property type="entry name" value="Fasciclin"/>
    <property type="match status" value="2"/>
</dbReference>
<evidence type="ECO:0000313" key="5">
    <source>
        <dbReference type="EMBL" id="CZR59477.1"/>
    </source>
</evidence>
<protein>
    <recommendedName>
        <fullName evidence="4">FAS1 domain-containing protein</fullName>
    </recommendedName>
</protein>
<keyword evidence="3" id="KW-0732">Signal</keyword>
<dbReference type="PROSITE" id="PS50213">
    <property type="entry name" value="FAS1"/>
    <property type="match status" value="1"/>
</dbReference>
<keyword evidence="6" id="KW-1185">Reference proteome</keyword>
<reference evidence="5 6" key="1">
    <citation type="submission" date="2016-03" db="EMBL/GenBank/DDBJ databases">
        <authorList>
            <person name="Ploux O."/>
        </authorList>
    </citation>
    <scope>NUCLEOTIDE SEQUENCE [LARGE SCALE GENOMIC DNA]</scope>
    <source>
        <strain evidence="5 6">UAMH 11012</strain>
    </source>
</reference>
<feature type="compositionally biased region" description="Basic and acidic residues" evidence="1">
    <location>
        <begin position="479"/>
        <end position="491"/>
    </location>
</feature>
<feature type="region of interest" description="Disordered" evidence="1">
    <location>
        <begin position="381"/>
        <end position="436"/>
    </location>
</feature>
<dbReference type="SUPFAM" id="SSF82153">
    <property type="entry name" value="FAS1 domain"/>
    <property type="match status" value="2"/>
</dbReference>
<evidence type="ECO:0000256" key="1">
    <source>
        <dbReference type="SAM" id="MobiDB-lite"/>
    </source>
</evidence>
<dbReference type="InterPro" id="IPR000782">
    <property type="entry name" value="FAS1_domain"/>
</dbReference>